<dbReference type="PATRIC" id="fig|466.6.peg.3407"/>
<feature type="region of interest" description="Disordered" evidence="6">
    <location>
        <begin position="355"/>
        <end position="377"/>
    </location>
</feature>
<evidence type="ECO:0000256" key="3">
    <source>
        <dbReference type="ARBA" id="ARBA00022729"/>
    </source>
</evidence>
<evidence type="ECO:0000256" key="4">
    <source>
        <dbReference type="ARBA" id="ARBA00022764"/>
    </source>
</evidence>
<name>A0A0W0VTN9_9GAMM</name>
<dbReference type="NCBIfam" id="TIGR02800">
    <property type="entry name" value="propeller_TolB"/>
    <property type="match status" value="1"/>
</dbReference>
<dbReference type="SUPFAM" id="SSF52964">
    <property type="entry name" value="TolB, N-terminal domain"/>
    <property type="match status" value="1"/>
</dbReference>
<keyword evidence="4 5" id="KW-0574">Periplasm</keyword>
<comment type="similarity">
    <text evidence="2 5">Belongs to the TolB family.</text>
</comment>
<gene>
    <name evidence="5 8" type="primary">tolB</name>
    <name evidence="8" type="ORF">Lmac_3183</name>
</gene>
<dbReference type="STRING" id="466.Lmac_3183"/>
<reference evidence="8 9" key="1">
    <citation type="submission" date="2015-11" db="EMBL/GenBank/DDBJ databases">
        <title>Genomic analysis of 38 Legionella species identifies large and diverse effector repertoires.</title>
        <authorList>
            <person name="Burstein D."/>
            <person name="Amaro F."/>
            <person name="Zusman T."/>
            <person name="Lifshitz Z."/>
            <person name="Cohen O."/>
            <person name="Gilbert J.A."/>
            <person name="Pupko T."/>
            <person name="Shuman H.A."/>
            <person name="Segal G."/>
        </authorList>
    </citation>
    <scope>NUCLEOTIDE SEQUENCE [LARGE SCALE GENOMIC DNA]</scope>
    <source>
        <strain evidence="8 9">PX-1-G2-E2</strain>
    </source>
</reference>
<evidence type="ECO:0000256" key="2">
    <source>
        <dbReference type="ARBA" id="ARBA00009820"/>
    </source>
</evidence>
<dbReference type="Pfam" id="PF07676">
    <property type="entry name" value="PD40"/>
    <property type="match status" value="4"/>
</dbReference>
<dbReference type="GO" id="GO:0042597">
    <property type="term" value="C:periplasmic space"/>
    <property type="evidence" value="ECO:0007669"/>
    <property type="project" value="UniProtKB-SubCell"/>
</dbReference>
<dbReference type="OrthoDB" id="9802240at2"/>
<organism evidence="8 9">
    <name type="scientific">Legionella maceachernii</name>
    <dbReference type="NCBI Taxonomy" id="466"/>
    <lineage>
        <taxon>Bacteria</taxon>
        <taxon>Pseudomonadati</taxon>
        <taxon>Pseudomonadota</taxon>
        <taxon>Gammaproteobacteria</taxon>
        <taxon>Legionellales</taxon>
        <taxon>Legionellaceae</taxon>
        <taxon>Legionella</taxon>
    </lineage>
</organism>
<comment type="subunit">
    <text evidence="5">The Tol-Pal system is composed of five core proteins: the inner membrane proteins TolA, TolQ and TolR, the periplasmic protein TolB and the outer membrane protein Pal. They form a network linking the inner and outer membranes and the peptidoglycan layer.</text>
</comment>
<comment type="function">
    <text evidence="5">Part of the Tol-Pal system, which plays a role in outer membrane invagination during cell division and is important for maintaining outer membrane integrity.</text>
</comment>
<dbReference type="InterPro" id="IPR011659">
    <property type="entry name" value="WD40"/>
</dbReference>
<dbReference type="InterPro" id="IPR007195">
    <property type="entry name" value="TolB_N"/>
</dbReference>
<sequence>MLGGNVLIRRLIAAAFLFFPVLLFAVDLEVTQGINSALPIGIEPFGYDEIGQQLTDVINADFRFSGQFKIIPAPQGRPLAVSVWREAGADSVLSGQITRIGYNRYDVSYKLFDAVAQGKVLLAKNYQISAHDARALAHHISDEVYEKLTGERGVFSTRIAYILVQRTNAEKAKYFLEVADFDGYNPQSLLVSTEPIMSPVWSPDGRQIAYVSFEKKKAQIFTVSVESGKRRLLTDFVGINNAPAWSPDGRNLAVVLSKGGSPKIYSVDLSSGYMKQLTFGDAIDTEPRYSPDGKSMLFTSGRGGSPQIYRLSLVDGRIERMTYDGNYNARASFTPDQKHIVMMHRGEDRSFNIGIQNTDNNSQISPLTSSPADESPSVAPNGRLVLYATRINDKGVLAVVSIDGRTTMRLPARNGDVQEPAWSPYLG</sequence>
<evidence type="ECO:0000256" key="5">
    <source>
        <dbReference type="HAMAP-Rule" id="MF_00671"/>
    </source>
</evidence>
<evidence type="ECO:0000259" key="7">
    <source>
        <dbReference type="Pfam" id="PF04052"/>
    </source>
</evidence>
<dbReference type="InterPro" id="IPR011042">
    <property type="entry name" value="6-blade_b-propeller_TolB-like"/>
</dbReference>
<proteinExistence type="inferred from homology"/>
<dbReference type="AlphaFoldDB" id="A0A0W0VTN9"/>
<accession>A0A0W0VTN9</accession>
<dbReference type="PANTHER" id="PTHR36842:SF1">
    <property type="entry name" value="PROTEIN TOLB"/>
    <property type="match status" value="1"/>
</dbReference>
<comment type="caution">
    <text evidence="8">The sequence shown here is derived from an EMBL/GenBank/DDBJ whole genome shotgun (WGS) entry which is preliminary data.</text>
</comment>
<feature type="domain" description="TolB N-terminal" evidence="7">
    <location>
        <begin position="27"/>
        <end position="118"/>
    </location>
</feature>
<dbReference type="GO" id="GO:0017038">
    <property type="term" value="P:protein import"/>
    <property type="evidence" value="ECO:0007669"/>
    <property type="project" value="InterPro"/>
</dbReference>
<keyword evidence="9" id="KW-1185">Reference proteome</keyword>
<feature type="compositionally biased region" description="Polar residues" evidence="6">
    <location>
        <begin position="355"/>
        <end position="372"/>
    </location>
</feature>
<keyword evidence="5" id="KW-0131">Cell cycle</keyword>
<keyword evidence="3 5" id="KW-0732">Signal</keyword>
<dbReference type="EMBL" id="LNYL01000054">
    <property type="protein sequence ID" value="KTD23507.1"/>
    <property type="molecule type" value="Genomic_DNA"/>
</dbReference>
<dbReference type="Proteomes" id="UP000054908">
    <property type="component" value="Unassembled WGS sequence"/>
</dbReference>
<evidence type="ECO:0000256" key="6">
    <source>
        <dbReference type="SAM" id="MobiDB-lite"/>
    </source>
</evidence>
<dbReference type="Gene3D" id="2.120.10.30">
    <property type="entry name" value="TolB, C-terminal domain"/>
    <property type="match status" value="1"/>
</dbReference>
<comment type="subcellular location">
    <subcellularLocation>
        <location evidence="1 5">Periplasm</location>
    </subcellularLocation>
</comment>
<dbReference type="HAMAP" id="MF_00671">
    <property type="entry name" value="TolB"/>
    <property type="match status" value="1"/>
</dbReference>
<dbReference type="Pfam" id="PF04052">
    <property type="entry name" value="TolB_N"/>
    <property type="match status" value="1"/>
</dbReference>
<keyword evidence="5" id="KW-0132">Cell division</keyword>
<evidence type="ECO:0000313" key="9">
    <source>
        <dbReference type="Proteomes" id="UP000054908"/>
    </source>
</evidence>
<dbReference type="SUPFAM" id="SSF69304">
    <property type="entry name" value="Tricorn protease N-terminal domain"/>
    <property type="match status" value="1"/>
</dbReference>
<dbReference type="InterPro" id="IPR014167">
    <property type="entry name" value="Tol-Pal_TolB"/>
</dbReference>
<protein>
    <recommendedName>
        <fullName evidence="5">Tol-Pal system protein TolB</fullName>
    </recommendedName>
</protein>
<dbReference type="PANTHER" id="PTHR36842">
    <property type="entry name" value="PROTEIN TOLB HOMOLOG"/>
    <property type="match status" value="1"/>
</dbReference>
<evidence type="ECO:0000313" key="8">
    <source>
        <dbReference type="EMBL" id="KTD23507.1"/>
    </source>
</evidence>
<dbReference type="GO" id="GO:0051301">
    <property type="term" value="P:cell division"/>
    <property type="evidence" value="ECO:0007669"/>
    <property type="project" value="UniProtKB-UniRule"/>
</dbReference>
<evidence type="ECO:0000256" key="1">
    <source>
        <dbReference type="ARBA" id="ARBA00004418"/>
    </source>
</evidence>
<dbReference type="Gene3D" id="3.40.50.10070">
    <property type="entry name" value="TolB, N-terminal domain"/>
    <property type="match status" value="1"/>
</dbReference>